<organism evidence="2 3">
    <name type="scientific">Halomicronema hongdechloris C2206</name>
    <dbReference type="NCBI Taxonomy" id="1641165"/>
    <lineage>
        <taxon>Bacteria</taxon>
        <taxon>Bacillati</taxon>
        <taxon>Cyanobacteriota</taxon>
        <taxon>Cyanophyceae</taxon>
        <taxon>Nodosilineales</taxon>
        <taxon>Nodosilineaceae</taxon>
        <taxon>Halomicronema</taxon>
    </lineage>
</organism>
<accession>A0A1Z3HM31</accession>
<feature type="region of interest" description="Disordered" evidence="1">
    <location>
        <begin position="1"/>
        <end position="21"/>
    </location>
</feature>
<dbReference type="KEGG" id="hhg:XM38_023060"/>
<proteinExistence type="predicted"/>
<keyword evidence="3" id="KW-1185">Reference proteome</keyword>
<evidence type="ECO:0000313" key="2">
    <source>
        <dbReference type="EMBL" id="ASC71354.1"/>
    </source>
</evidence>
<feature type="compositionally biased region" description="Low complexity" evidence="1">
    <location>
        <begin position="1"/>
        <end position="19"/>
    </location>
</feature>
<dbReference type="AlphaFoldDB" id="A0A1Z3HM31"/>
<evidence type="ECO:0000256" key="1">
    <source>
        <dbReference type="SAM" id="MobiDB-lite"/>
    </source>
</evidence>
<reference evidence="2 3" key="1">
    <citation type="journal article" date="2016" name="Biochim. Biophys. Acta">
        <title>Characterization of red-shifted phycobilisomes isolated from the chlorophyll f-containing cyanobacterium Halomicronema hongdechloris.</title>
        <authorList>
            <person name="Li Y."/>
            <person name="Lin Y."/>
            <person name="Garvey C.J."/>
            <person name="Birch D."/>
            <person name="Corkery R.W."/>
            <person name="Loughlin P.C."/>
            <person name="Scheer H."/>
            <person name="Willows R.D."/>
            <person name="Chen M."/>
        </authorList>
    </citation>
    <scope>NUCLEOTIDE SEQUENCE [LARGE SCALE GENOMIC DNA]</scope>
    <source>
        <strain evidence="2 3">C2206</strain>
    </source>
</reference>
<dbReference type="RefSeq" id="WP_088429834.1">
    <property type="nucleotide sequence ID" value="NZ_CP021983.2"/>
</dbReference>
<dbReference type="EMBL" id="CP021983">
    <property type="protein sequence ID" value="ASC71354.1"/>
    <property type="molecule type" value="Genomic_DNA"/>
</dbReference>
<dbReference type="Proteomes" id="UP000191901">
    <property type="component" value="Chromosome"/>
</dbReference>
<protein>
    <submittedName>
        <fullName evidence="2">Uncharacterized protein</fullName>
    </submittedName>
</protein>
<evidence type="ECO:0000313" key="3">
    <source>
        <dbReference type="Proteomes" id="UP000191901"/>
    </source>
</evidence>
<dbReference type="OrthoDB" id="514866at2"/>
<sequence>MVESQSPKTTSSQTSPKTTAPVKKLQYQLHCPQLPLMVYREVAAHLRLIDGVETGLLPQTAKTFDYLQSPVGGLWIRYPETHSRLYQTQVEAILAYYGQRYGAWETIKSSA</sequence>
<dbReference type="STRING" id="1641165.XM38_21850"/>
<name>A0A1Z3HM31_9CYAN</name>
<gene>
    <name evidence="2" type="ORF">XM38_023060</name>
</gene>